<dbReference type="RefSeq" id="WP_143712161.1">
    <property type="nucleotide sequence ID" value="NZ_JAGSGB010000001.1"/>
</dbReference>
<keyword evidence="4" id="KW-1185">Reference proteome</keyword>
<dbReference type="Proteomes" id="UP000824621">
    <property type="component" value="Unassembled WGS sequence"/>
</dbReference>
<organism evidence="3 4">
    <name type="scientific">Pacificimonas aurantium</name>
    <dbReference type="NCBI Taxonomy" id="1250540"/>
    <lineage>
        <taxon>Bacteria</taxon>
        <taxon>Pseudomonadati</taxon>
        <taxon>Pseudomonadota</taxon>
        <taxon>Alphaproteobacteria</taxon>
        <taxon>Sphingomonadales</taxon>
        <taxon>Sphingosinicellaceae</taxon>
        <taxon>Pacificimonas</taxon>
    </lineage>
</organism>
<comment type="caution">
    <text evidence="3">The sequence shown here is derived from an EMBL/GenBank/DDBJ whole genome shotgun (WGS) entry which is preliminary data.</text>
</comment>
<name>A0ABS7WHW3_9SPHN</name>
<evidence type="ECO:0000313" key="3">
    <source>
        <dbReference type="EMBL" id="MBZ6377969.1"/>
    </source>
</evidence>
<sequence>MKRWAFRTALLSSCLLLLPAAAAGQENLLPGFLEEEPEEPAQPIPATPVVPGQSEPPPAEDDPAGQGEDISAPAPLPPPLPEPTNRDDLATEAETADISLVGPLDTSRGGYGSGLFSGTNGALFAAWMRRIDTPLASRWAHIVLRRALLSRAPTPPGIRDADWVAARADLLVRMGEADGAKLLIANLPLDTYTPRLYGVAARVHLASADIPALCPMVATARAVSDDPFWDLSAAVCSGIEGDEVTAVSLFNQLRRQEAVPPIDLLLAERIASLAGGVNRAANVDWEDTEQLSPLRFGFAAAGGVEVPEEIWASAPPAIHGWAFRAPELSLEQRSASARRAAPYGMVSSRELSAIASVRADRLEASDDLPSELERLRAAYTGRTVAERLAAIETIVEDRAAEGQRFAGLLTAAPAAALIPPSSDYLEQAPLLIEALLASGRIAAARAWWPVVEAAEEGQQMRLWPLLVLADDENVVPLSPGLFRAAYRQLAEADEASARRRMKWTAAGLAGLGRIGGGQWDSVFEDFEVDSKRDAFTSALDRAAERGRVGEVAILSALGLQGPWAKARPRDLRPVLTALDEVGLSEEARLMAIEAVLRAP</sequence>
<protein>
    <recommendedName>
        <fullName evidence="5">Antifreeze glycopeptide AFGP polyprotein</fullName>
    </recommendedName>
</protein>
<evidence type="ECO:0008006" key="5">
    <source>
        <dbReference type="Google" id="ProtNLM"/>
    </source>
</evidence>
<evidence type="ECO:0000256" key="1">
    <source>
        <dbReference type="SAM" id="MobiDB-lite"/>
    </source>
</evidence>
<feature type="chain" id="PRO_5045954818" description="Antifreeze glycopeptide AFGP polyprotein" evidence="2">
    <location>
        <begin position="23"/>
        <end position="599"/>
    </location>
</feature>
<evidence type="ECO:0000313" key="4">
    <source>
        <dbReference type="Proteomes" id="UP000824621"/>
    </source>
</evidence>
<keyword evidence="2" id="KW-0732">Signal</keyword>
<dbReference type="EMBL" id="JAGSGB010000001">
    <property type="protein sequence ID" value="MBZ6377969.1"/>
    <property type="molecule type" value="Genomic_DNA"/>
</dbReference>
<proteinExistence type="predicted"/>
<accession>A0ABS7WHW3</accession>
<gene>
    <name evidence="3" type="ORF">KCN53_04910</name>
</gene>
<evidence type="ECO:0000256" key="2">
    <source>
        <dbReference type="SAM" id="SignalP"/>
    </source>
</evidence>
<feature type="signal peptide" evidence="2">
    <location>
        <begin position="1"/>
        <end position="22"/>
    </location>
</feature>
<reference evidence="3 4" key="1">
    <citation type="submission" date="2021-04" db="EMBL/GenBank/DDBJ databases">
        <authorList>
            <person name="Pira H."/>
            <person name="Risdian C."/>
            <person name="Wink J."/>
        </authorList>
    </citation>
    <scope>NUCLEOTIDE SEQUENCE [LARGE SCALE GENOMIC DNA]</scope>
    <source>
        <strain evidence="3 4">DSM 107782</strain>
    </source>
</reference>
<feature type="region of interest" description="Disordered" evidence="1">
    <location>
        <begin position="31"/>
        <end position="87"/>
    </location>
</feature>